<evidence type="ECO:0000256" key="3">
    <source>
        <dbReference type="ARBA" id="ARBA00022737"/>
    </source>
</evidence>
<protein>
    <submittedName>
        <fullName evidence="10">Zinc finger protein-like</fullName>
    </submittedName>
</protein>
<dbReference type="AlphaFoldDB" id="A0A1V9XSD3"/>
<name>A0A1V9XSD3_9ACAR</name>
<sequence length="173" mass="18629">MTRVAAISTAPPSTEATSLASSTLPLWTGAHDSESDIPLAIDDLFNDCDVMNSCSRVSATGATTAGVAAALAVGDKNVSLPLRLAPLTALGVESETFFRREPNQKFACEVCEFTTDYKQSMVRHVKIHTGEKPFICERCGRQFRHRNSLGYHKSSQNCVPPEEPPADPVTSSS</sequence>
<reference evidence="10 11" key="1">
    <citation type="journal article" date="2017" name="Gigascience">
        <title>Draft genome of the honey bee ectoparasitic mite, Tropilaelaps mercedesae, is shaped by the parasitic life history.</title>
        <authorList>
            <person name="Dong X."/>
            <person name="Armstrong S.D."/>
            <person name="Xia D."/>
            <person name="Makepeace B.L."/>
            <person name="Darby A.C."/>
            <person name="Kadowaki T."/>
        </authorList>
    </citation>
    <scope>NUCLEOTIDE SEQUENCE [LARGE SCALE GENOMIC DNA]</scope>
    <source>
        <strain evidence="10">Wuxi-XJTLU</strain>
    </source>
</reference>
<dbReference type="PANTHER" id="PTHR24394">
    <property type="entry name" value="ZINC FINGER PROTEIN"/>
    <property type="match status" value="1"/>
</dbReference>
<dbReference type="STRING" id="418985.A0A1V9XSD3"/>
<dbReference type="Gene3D" id="3.30.160.60">
    <property type="entry name" value="Classic Zinc Finger"/>
    <property type="match status" value="2"/>
</dbReference>
<dbReference type="FunFam" id="3.30.160.60:FF:001732">
    <property type="entry name" value="Zgc:162936"/>
    <property type="match status" value="1"/>
</dbReference>
<dbReference type="Proteomes" id="UP000192247">
    <property type="component" value="Unassembled WGS sequence"/>
</dbReference>
<dbReference type="GO" id="GO:0045893">
    <property type="term" value="P:positive regulation of DNA-templated transcription"/>
    <property type="evidence" value="ECO:0007669"/>
    <property type="project" value="UniProtKB-ARBA"/>
</dbReference>
<keyword evidence="6" id="KW-0539">Nucleus</keyword>
<dbReference type="EMBL" id="MNPL01004927">
    <property type="protein sequence ID" value="OQR76343.1"/>
    <property type="molecule type" value="Genomic_DNA"/>
</dbReference>
<dbReference type="PANTHER" id="PTHR24394:SF44">
    <property type="entry name" value="ZINC FINGER PROTEIN 271-LIKE"/>
    <property type="match status" value="1"/>
</dbReference>
<evidence type="ECO:0000256" key="2">
    <source>
        <dbReference type="ARBA" id="ARBA00022723"/>
    </source>
</evidence>
<proteinExistence type="predicted"/>
<accession>A0A1V9XSD3</accession>
<organism evidence="10 11">
    <name type="scientific">Tropilaelaps mercedesae</name>
    <dbReference type="NCBI Taxonomy" id="418985"/>
    <lineage>
        <taxon>Eukaryota</taxon>
        <taxon>Metazoa</taxon>
        <taxon>Ecdysozoa</taxon>
        <taxon>Arthropoda</taxon>
        <taxon>Chelicerata</taxon>
        <taxon>Arachnida</taxon>
        <taxon>Acari</taxon>
        <taxon>Parasitiformes</taxon>
        <taxon>Mesostigmata</taxon>
        <taxon>Gamasina</taxon>
        <taxon>Dermanyssoidea</taxon>
        <taxon>Laelapidae</taxon>
        <taxon>Tropilaelaps</taxon>
    </lineage>
</organism>
<dbReference type="SMART" id="SM00355">
    <property type="entry name" value="ZnF_C2H2"/>
    <property type="match status" value="2"/>
</dbReference>
<dbReference type="InterPro" id="IPR013087">
    <property type="entry name" value="Znf_C2H2_type"/>
</dbReference>
<feature type="region of interest" description="Disordered" evidence="8">
    <location>
        <begin position="153"/>
        <end position="173"/>
    </location>
</feature>
<evidence type="ECO:0000256" key="1">
    <source>
        <dbReference type="ARBA" id="ARBA00004123"/>
    </source>
</evidence>
<keyword evidence="3" id="KW-0677">Repeat</keyword>
<keyword evidence="4 7" id="KW-0863">Zinc-finger</keyword>
<dbReference type="GO" id="GO:0005694">
    <property type="term" value="C:chromosome"/>
    <property type="evidence" value="ECO:0007669"/>
    <property type="project" value="UniProtKB-ARBA"/>
</dbReference>
<dbReference type="InParanoid" id="A0A1V9XSD3"/>
<dbReference type="GO" id="GO:0043565">
    <property type="term" value="F:sequence-specific DNA binding"/>
    <property type="evidence" value="ECO:0007669"/>
    <property type="project" value="UniProtKB-ARBA"/>
</dbReference>
<feature type="domain" description="C2H2-type" evidence="9">
    <location>
        <begin position="134"/>
        <end position="161"/>
    </location>
</feature>
<keyword evidence="2" id="KW-0479">Metal-binding</keyword>
<evidence type="ECO:0000256" key="4">
    <source>
        <dbReference type="ARBA" id="ARBA00022771"/>
    </source>
</evidence>
<dbReference type="GO" id="GO:0008270">
    <property type="term" value="F:zinc ion binding"/>
    <property type="evidence" value="ECO:0007669"/>
    <property type="project" value="UniProtKB-KW"/>
</dbReference>
<feature type="domain" description="C2H2-type" evidence="9">
    <location>
        <begin position="106"/>
        <end position="133"/>
    </location>
</feature>
<comment type="subcellular location">
    <subcellularLocation>
        <location evidence="1">Nucleus</location>
    </subcellularLocation>
</comment>
<evidence type="ECO:0000256" key="7">
    <source>
        <dbReference type="PROSITE-ProRule" id="PRU00042"/>
    </source>
</evidence>
<comment type="caution">
    <text evidence="10">The sequence shown here is derived from an EMBL/GenBank/DDBJ whole genome shotgun (WGS) entry which is preliminary data.</text>
</comment>
<dbReference type="PROSITE" id="PS50157">
    <property type="entry name" value="ZINC_FINGER_C2H2_2"/>
    <property type="match status" value="2"/>
</dbReference>
<gene>
    <name evidence="10" type="ORF">BIW11_07834</name>
</gene>
<dbReference type="InterPro" id="IPR036236">
    <property type="entry name" value="Znf_C2H2_sf"/>
</dbReference>
<keyword evidence="5" id="KW-0862">Zinc</keyword>
<evidence type="ECO:0000313" key="11">
    <source>
        <dbReference type="Proteomes" id="UP000192247"/>
    </source>
</evidence>
<dbReference type="GO" id="GO:0000981">
    <property type="term" value="F:DNA-binding transcription factor activity, RNA polymerase II-specific"/>
    <property type="evidence" value="ECO:0007669"/>
    <property type="project" value="TreeGrafter"/>
</dbReference>
<evidence type="ECO:0000313" key="10">
    <source>
        <dbReference type="EMBL" id="OQR76343.1"/>
    </source>
</evidence>
<dbReference type="SUPFAM" id="SSF57667">
    <property type="entry name" value="beta-beta-alpha zinc fingers"/>
    <property type="match status" value="1"/>
</dbReference>
<evidence type="ECO:0000256" key="8">
    <source>
        <dbReference type="SAM" id="MobiDB-lite"/>
    </source>
</evidence>
<evidence type="ECO:0000256" key="5">
    <source>
        <dbReference type="ARBA" id="ARBA00022833"/>
    </source>
</evidence>
<keyword evidence="11" id="KW-1185">Reference proteome</keyword>
<evidence type="ECO:0000259" key="9">
    <source>
        <dbReference type="PROSITE" id="PS50157"/>
    </source>
</evidence>
<dbReference type="GO" id="GO:0005634">
    <property type="term" value="C:nucleus"/>
    <property type="evidence" value="ECO:0007669"/>
    <property type="project" value="UniProtKB-SubCell"/>
</dbReference>
<dbReference type="OrthoDB" id="6500421at2759"/>
<evidence type="ECO:0000256" key="6">
    <source>
        <dbReference type="ARBA" id="ARBA00023242"/>
    </source>
</evidence>